<evidence type="ECO:0000313" key="1">
    <source>
        <dbReference type="EMBL" id="KAJ8116256.1"/>
    </source>
</evidence>
<reference evidence="1" key="1">
    <citation type="submission" date="2022-11" db="EMBL/GenBank/DDBJ databases">
        <title>Genome Sequence of Boeremia exigua.</title>
        <authorList>
            <person name="Buettner E."/>
        </authorList>
    </citation>
    <scope>NUCLEOTIDE SEQUENCE</scope>
    <source>
        <strain evidence="1">CU02</strain>
    </source>
</reference>
<protein>
    <submittedName>
        <fullName evidence="1">Uncharacterized protein</fullName>
    </submittedName>
</protein>
<dbReference type="Proteomes" id="UP001153331">
    <property type="component" value="Unassembled WGS sequence"/>
</dbReference>
<gene>
    <name evidence="1" type="ORF">OPT61_g2286</name>
</gene>
<accession>A0ACC2IM30</accession>
<name>A0ACC2IM30_9PLEO</name>
<keyword evidence="2" id="KW-1185">Reference proteome</keyword>
<evidence type="ECO:0000313" key="2">
    <source>
        <dbReference type="Proteomes" id="UP001153331"/>
    </source>
</evidence>
<proteinExistence type="predicted"/>
<organism evidence="1 2">
    <name type="scientific">Boeremia exigua</name>
    <dbReference type="NCBI Taxonomy" id="749465"/>
    <lineage>
        <taxon>Eukaryota</taxon>
        <taxon>Fungi</taxon>
        <taxon>Dikarya</taxon>
        <taxon>Ascomycota</taxon>
        <taxon>Pezizomycotina</taxon>
        <taxon>Dothideomycetes</taxon>
        <taxon>Pleosporomycetidae</taxon>
        <taxon>Pleosporales</taxon>
        <taxon>Pleosporineae</taxon>
        <taxon>Didymellaceae</taxon>
        <taxon>Boeremia</taxon>
    </lineage>
</organism>
<dbReference type="EMBL" id="JAPHNI010000102">
    <property type="protein sequence ID" value="KAJ8116256.1"/>
    <property type="molecule type" value="Genomic_DNA"/>
</dbReference>
<sequence>MMFYLPVFAILFAATMAAPSASNPATEVSEMVCNGGPNKVGSGHQGFARSPLYTPFSHYNAVPLVDASSAKEEYQELNRELKLLDTALRHLDRLEDSTGSSTTIHSIKCAALSCRYPLEKFLAEIKKYDASLGVQSQFGLARSTKRKIQWTFARKDDIKRLQLYLHTHMGTINILLLHHGFERLDSAEETTRAFNKQVHNQLNAAQGFLTTISNNVMAQMVVVRNVQTMLTDLHRLLCGELRASWDGLCNVAAQVCVSTQQIYTVVLEIRDRLPGPDIRWAHFQEPLLVEDALGRKYPIPSEYEYDLLQAVIEHKFREGPGAKHVSVGNYELCKSNRRSDVITSTSRLLPGMAITMAILLTASKAKTKMDTHCPMPRCPSTKATRCTEGGGWVCSLCGVWYDQVGEPPKRFVDLEDSIDQGEEPNSNAATKAGISGKDEYEALRNIKWVLKFGILPNPTYTQTRELWSCTSAITDRWVPEQD</sequence>
<comment type="caution">
    <text evidence="1">The sequence shown here is derived from an EMBL/GenBank/DDBJ whole genome shotgun (WGS) entry which is preliminary data.</text>
</comment>